<dbReference type="InterPro" id="IPR014308">
    <property type="entry name" value="Xanthine_DH_XdhC"/>
</dbReference>
<evidence type="ECO:0000313" key="4">
    <source>
        <dbReference type="EMBL" id="TVO36737.1"/>
    </source>
</evidence>
<dbReference type="RefSeq" id="WP_089123753.1">
    <property type="nucleotide sequence ID" value="NZ_BSPV01000008.1"/>
</dbReference>
<reference evidence="6" key="2">
    <citation type="journal article" date="2019" name="Int. J. Syst. Evol. Microbiol.">
        <title>The Global Catalogue of Microorganisms (GCM) 10K type strain sequencing project: providing services to taxonomists for standard genome sequencing and annotation.</title>
        <authorList>
            <consortium name="The Broad Institute Genomics Platform"/>
            <consortium name="The Broad Institute Genome Sequencing Center for Infectious Disease"/>
            <person name="Wu L."/>
            <person name="Ma J."/>
        </authorList>
    </citation>
    <scope>NUCLEOTIDE SEQUENCE [LARGE SCALE GENOMIC DNA]</scope>
    <source>
        <strain evidence="6">NBRC 111146</strain>
    </source>
</reference>
<dbReference type="EMBL" id="BSPV01000008">
    <property type="protein sequence ID" value="GLT15405.1"/>
    <property type="molecule type" value="Genomic_DNA"/>
</dbReference>
<dbReference type="InterPro" id="IPR052698">
    <property type="entry name" value="MoCofactor_Util/Proc"/>
</dbReference>
<dbReference type="EMBL" id="VMKJ01000014">
    <property type="protein sequence ID" value="TVO36737.1"/>
    <property type="molecule type" value="Genomic_DNA"/>
</dbReference>
<sequence>MSSYGSEHSNPTSQVSWIQQLALLEQQGEECILVSVLEDKGSVPRDAGTKMIVTRKELYATIGGGHLEHLATQMAREMLMKIGNGQTDNKIHIERFNLGARLGQCCGGMATLSFEPIGFNQHHLVLFGAGHVAKALVNIVQTLPFKITWIDEREAEFPTQLAPNVHKLVSDDPVGEIKLMPVNSYYLVMTHNHQLDFDLAREILTHDKFSYFGMIGSQTKRKKFDMRLAHRGFEQDMIEKMQCPIGISMVKGKHPAEIAVSVAGELIAHYQGETLEAKRPLNHLSLKNNVLAG</sequence>
<gene>
    <name evidence="4" type="primary">xdhC</name>
    <name evidence="4" type="ORF">FOF44_08600</name>
    <name evidence="3" type="ORF">GCM10007931_23800</name>
</gene>
<dbReference type="OrthoDB" id="61481at2"/>
<evidence type="ECO:0000313" key="6">
    <source>
        <dbReference type="Proteomes" id="UP001157156"/>
    </source>
</evidence>
<dbReference type="Gene3D" id="3.40.50.720">
    <property type="entry name" value="NAD(P)-binding Rossmann-like Domain"/>
    <property type="match status" value="1"/>
</dbReference>
<feature type="domain" description="XdhC Rossmann" evidence="2">
    <location>
        <begin position="124"/>
        <end position="266"/>
    </location>
</feature>
<accession>A0A557P7W9</accession>
<dbReference type="Pfam" id="PF13478">
    <property type="entry name" value="XdhC_C"/>
    <property type="match status" value="1"/>
</dbReference>
<proteinExistence type="predicted"/>
<organism evidence="4 5">
    <name type="scientific">Vibrio algivorus</name>
    <dbReference type="NCBI Taxonomy" id="1667024"/>
    <lineage>
        <taxon>Bacteria</taxon>
        <taxon>Pseudomonadati</taxon>
        <taxon>Pseudomonadota</taxon>
        <taxon>Gammaproteobacteria</taxon>
        <taxon>Vibrionales</taxon>
        <taxon>Vibrionaceae</taxon>
        <taxon>Vibrio</taxon>
    </lineage>
</organism>
<reference evidence="3" key="4">
    <citation type="submission" date="2023-01" db="EMBL/GenBank/DDBJ databases">
        <title>Draft genome sequence of Vibrio algivorus strain NBRC 111146.</title>
        <authorList>
            <person name="Sun Q."/>
            <person name="Mori K."/>
        </authorList>
    </citation>
    <scope>NUCLEOTIDE SEQUENCE</scope>
    <source>
        <strain evidence="3">NBRC 111146</strain>
    </source>
</reference>
<feature type="domain" description="XdhC- CoxI" evidence="1">
    <location>
        <begin position="26"/>
        <end position="80"/>
    </location>
</feature>
<comment type="caution">
    <text evidence="4">The sequence shown here is derived from an EMBL/GenBank/DDBJ whole genome shotgun (WGS) entry which is preliminary data.</text>
</comment>
<evidence type="ECO:0000313" key="3">
    <source>
        <dbReference type="EMBL" id="GLT15405.1"/>
    </source>
</evidence>
<dbReference type="Proteomes" id="UP001157156">
    <property type="component" value="Unassembled WGS sequence"/>
</dbReference>
<name>A0A557P7W9_9VIBR</name>
<dbReference type="PANTHER" id="PTHR30388:SF6">
    <property type="entry name" value="XANTHINE DEHYDROGENASE SUBUNIT A-RELATED"/>
    <property type="match status" value="1"/>
</dbReference>
<dbReference type="AlphaFoldDB" id="A0A557P7W9"/>
<evidence type="ECO:0000259" key="2">
    <source>
        <dbReference type="Pfam" id="PF13478"/>
    </source>
</evidence>
<dbReference type="InterPro" id="IPR027051">
    <property type="entry name" value="XdhC_Rossmann_dom"/>
</dbReference>
<dbReference type="NCBIfam" id="TIGR02964">
    <property type="entry name" value="xanthine_xdhC"/>
    <property type="match status" value="1"/>
</dbReference>
<reference evidence="4 5" key="3">
    <citation type="submission" date="2019-07" db="EMBL/GenBank/DDBJ databases">
        <title>The draft genome sequence of Vibrio algivorus M1486.</title>
        <authorList>
            <person name="Meng X."/>
        </authorList>
    </citation>
    <scope>NUCLEOTIDE SEQUENCE [LARGE SCALE GENOMIC DNA]</scope>
    <source>
        <strain evidence="4 5">M1486</strain>
    </source>
</reference>
<dbReference type="InterPro" id="IPR003777">
    <property type="entry name" value="XdhC_CoxI"/>
</dbReference>
<reference evidence="3" key="1">
    <citation type="journal article" date="2014" name="Int. J. Syst. Evol. Microbiol.">
        <title>Complete genome of a new Firmicutes species belonging to the dominant human colonic microbiota ('Ruminococcus bicirculans') reveals two chromosomes and a selective capacity to utilize plant glucans.</title>
        <authorList>
            <consortium name="NISC Comparative Sequencing Program"/>
            <person name="Wegmann U."/>
            <person name="Louis P."/>
            <person name="Goesmann A."/>
            <person name="Henrissat B."/>
            <person name="Duncan S.H."/>
            <person name="Flint H.J."/>
        </authorList>
    </citation>
    <scope>NUCLEOTIDE SEQUENCE</scope>
    <source>
        <strain evidence="3">NBRC 111146</strain>
    </source>
</reference>
<evidence type="ECO:0000259" key="1">
    <source>
        <dbReference type="Pfam" id="PF02625"/>
    </source>
</evidence>
<evidence type="ECO:0000313" key="5">
    <source>
        <dbReference type="Proteomes" id="UP000319828"/>
    </source>
</evidence>
<protein>
    <submittedName>
        <fullName evidence="4">Xanthine dehydrogenase accessory protein XdhC</fullName>
    </submittedName>
</protein>
<dbReference type="PANTHER" id="PTHR30388">
    <property type="entry name" value="ALDEHYDE OXIDOREDUCTASE MOLYBDENUM COFACTOR ASSEMBLY PROTEIN"/>
    <property type="match status" value="1"/>
</dbReference>
<keyword evidence="6" id="KW-1185">Reference proteome</keyword>
<dbReference type="Pfam" id="PF02625">
    <property type="entry name" value="XdhC_CoxI"/>
    <property type="match status" value="1"/>
</dbReference>
<dbReference type="Proteomes" id="UP000319828">
    <property type="component" value="Unassembled WGS sequence"/>
</dbReference>